<keyword evidence="2" id="KW-0812">Transmembrane</keyword>
<dbReference type="AlphaFoldDB" id="A0A4V3JRT9"/>
<reference evidence="3" key="1">
    <citation type="journal article" date="2019" name="PLoS Negl. Trop. Dis.">
        <title>Revisiting the worldwide diversity of Leptospira species in the environment.</title>
        <authorList>
            <person name="Vincent A.T."/>
            <person name="Schiettekatte O."/>
            <person name="Bourhy P."/>
            <person name="Veyrier F.J."/>
            <person name="Picardeau M."/>
        </authorList>
    </citation>
    <scope>NUCLEOTIDE SEQUENCE [LARGE SCALE GENOMIC DNA]</scope>
    <source>
        <strain evidence="3">201702455</strain>
    </source>
</reference>
<keyword evidence="2" id="KW-0472">Membrane</keyword>
<keyword evidence="4" id="KW-1185">Reference proteome</keyword>
<keyword evidence="2" id="KW-1133">Transmembrane helix</keyword>
<proteinExistence type="predicted"/>
<evidence type="ECO:0000256" key="2">
    <source>
        <dbReference type="SAM" id="Phobius"/>
    </source>
</evidence>
<dbReference type="EMBL" id="RQGF01000025">
    <property type="protein sequence ID" value="TGL61701.1"/>
    <property type="molecule type" value="Genomic_DNA"/>
</dbReference>
<accession>A0A4V3JRT9</accession>
<name>A0A4V3JRT9_9LEPT</name>
<evidence type="ECO:0000313" key="4">
    <source>
        <dbReference type="Proteomes" id="UP000297762"/>
    </source>
</evidence>
<feature type="compositionally biased region" description="Basic and acidic residues" evidence="1">
    <location>
        <begin position="39"/>
        <end position="53"/>
    </location>
</feature>
<feature type="compositionally biased region" description="Basic and acidic residues" evidence="1">
    <location>
        <begin position="1"/>
        <end position="26"/>
    </location>
</feature>
<protein>
    <submittedName>
        <fullName evidence="3">Uncharacterized protein</fullName>
    </submittedName>
</protein>
<feature type="transmembrane region" description="Helical" evidence="2">
    <location>
        <begin position="70"/>
        <end position="87"/>
    </location>
</feature>
<organism evidence="3 4">
    <name type="scientific">Leptospira sarikeiensis</name>
    <dbReference type="NCBI Taxonomy" id="2484943"/>
    <lineage>
        <taxon>Bacteria</taxon>
        <taxon>Pseudomonadati</taxon>
        <taxon>Spirochaetota</taxon>
        <taxon>Spirochaetia</taxon>
        <taxon>Leptospirales</taxon>
        <taxon>Leptospiraceae</taxon>
        <taxon>Leptospira</taxon>
    </lineage>
</organism>
<dbReference type="RefSeq" id="WP_135649354.1">
    <property type="nucleotide sequence ID" value="NZ_RQGF01000025.1"/>
</dbReference>
<dbReference type="Proteomes" id="UP000297762">
    <property type="component" value="Unassembled WGS sequence"/>
</dbReference>
<sequence length="222" mass="24852">MDQEKENKKPNLSQEELRRAEIDRKVRGLAPEPVQSFDRPTKQQKSLEKEELTSQRIPENNPLLINSKKLILVMILAGFISIPFLRVPSLDQLKIPKSQILENVKVGINEHGGGGAAELRSIDFNINFEKDSTSEANIFVWDFADEDGDEIEILINGTSIVQDLQIKNEAKLFKIPVPSVVEVKGIKDGVGGISYAIQIQGKSTYFNLVEPGKINKYTLVKP</sequence>
<evidence type="ECO:0000256" key="1">
    <source>
        <dbReference type="SAM" id="MobiDB-lite"/>
    </source>
</evidence>
<gene>
    <name evidence="3" type="ORF">EHQ64_10065</name>
</gene>
<evidence type="ECO:0000313" key="3">
    <source>
        <dbReference type="EMBL" id="TGL61701.1"/>
    </source>
</evidence>
<comment type="caution">
    <text evidence="3">The sequence shown here is derived from an EMBL/GenBank/DDBJ whole genome shotgun (WGS) entry which is preliminary data.</text>
</comment>
<dbReference type="OrthoDB" id="6556312at2"/>
<feature type="region of interest" description="Disordered" evidence="1">
    <location>
        <begin position="1"/>
        <end position="54"/>
    </location>
</feature>